<protein>
    <submittedName>
        <fullName evidence="3">SDR family oxidoreductase</fullName>
    </submittedName>
</protein>
<dbReference type="CDD" id="cd05233">
    <property type="entry name" value="SDR_c"/>
    <property type="match status" value="1"/>
</dbReference>
<dbReference type="InterPro" id="IPR036291">
    <property type="entry name" value="NAD(P)-bd_dom_sf"/>
</dbReference>
<name>A0A6P2C7P5_9ACTN</name>
<evidence type="ECO:0000313" key="3">
    <source>
        <dbReference type="EMBL" id="TVZ07442.1"/>
    </source>
</evidence>
<dbReference type="PROSITE" id="PS00061">
    <property type="entry name" value="ADH_SHORT"/>
    <property type="match status" value="1"/>
</dbReference>
<dbReference type="Proteomes" id="UP000460272">
    <property type="component" value="Unassembled WGS sequence"/>
</dbReference>
<comment type="similarity">
    <text evidence="1">Belongs to the short-chain dehydrogenases/reductases (SDR) family.</text>
</comment>
<accession>A0A6P2C7P5</accession>
<evidence type="ECO:0000313" key="4">
    <source>
        <dbReference type="Proteomes" id="UP000460272"/>
    </source>
</evidence>
<comment type="caution">
    <text evidence="3">The sequence shown here is derived from an EMBL/GenBank/DDBJ whole genome shotgun (WGS) entry which is preliminary data.</text>
</comment>
<dbReference type="InterPro" id="IPR002347">
    <property type="entry name" value="SDR_fam"/>
</dbReference>
<keyword evidence="2" id="KW-0560">Oxidoreductase</keyword>
<dbReference type="PRINTS" id="PR00081">
    <property type="entry name" value="GDHRDH"/>
</dbReference>
<keyword evidence="4" id="KW-1185">Reference proteome</keyword>
<dbReference type="InterPro" id="IPR020904">
    <property type="entry name" value="Sc_DH/Rdtase_CS"/>
</dbReference>
<dbReference type="AlphaFoldDB" id="A0A6P2C7P5"/>
<reference evidence="3 4" key="1">
    <citation type="submission" date="2018-11" db="EMBL/GenBank/DDBJ databases">
        <title>Trebonia kvetii gen.nov., sp.nov., a novel acidophilic actinobacterium, and proposal of the new actinobacterial family Treboniaceae fam. nov.</title>
        <authorList>
            <person name="Rapoport D."/>
            <person name="Sagova-Mareckova M."/>
            <person name="Sedlacek I."/>
            <person name="Provaznik J."/>
            <person name="Kralova S."/>
            <person name="Pavlinic D."/>
            <person name="Benes V."/>
            <person name="Kopecky J."/>
        </authorList>
    </citation>
    <scope>NUCLEOTIDE SEQUENCE [LARGE SCALE GENOMIC DNA]</scope>
    <source>
        <strain evidence="3 4">15Tr583</strain>
    </source>
</reference>
<dbReference type="PRINTS" id="PR00080">
    <property type="entry name" value="SDRFAMILY"/>
</dbReference>
<dbReference type="FunFam" id="3.40.50.720:FF:000084">
    <property type="entry name" value="Short-chain dehydrogenase reductase"/>
    <property type="match status" value="1"/>
</dbReference>
<dbReference type="PANTHER" id="PTHR43639">
    <property type="entry name" value="OXIDOREDUCTASE, SHORT-CHAIN DEHYDROGENASE/REDUCTASE FAMILY (AFU_ORTHOLOGUE AFUA_5G02870)"/>
    <property type="match status" value="1"/>
</dbReference>
<dbReference type="Gene3D" id="3.40.50.720">
    <property type="entry name" value="NAD(P)-binding Rossmann-like Domain"/>
    <property type="match status" value="1"/>
</dbReference>
<sequence length="257" mass="26689">MDARPGAPGLRADLAGKVALVTGGTRGLGRRMVSALAASGADVVVTSRDETACRDVAEQVAKESGRRTLARACHLGRWQEIGGLVDDVYAAMGRVDILVNNAGISPVYSSLDAVGEDLFDKTIAVNLKGPFRLGALIGTRMASGHGGSIINISSTAAVKPRPGYVPYAAAKAGLVAMSEGLARAFGPTVRSNVIMAGPFRTDITAGWDWDAFNTRVKEFALGRIGQPEEIVGAVLYLASDASSYTTGTVIRIDGGEP</sequence>
<organism evidence="3 4">
    <name type="scientific">Trebonia kvetii</name>
    <dbReference type="NCBI Taxonomy" id="2480626"/>
    <lineage>
        <taxon>Bacteria</taxon>
        <taxon>Bacillati</taxon>
        <taxon>Actinomycetota</taxon>
        <taxon>Actinomycetes</taxon>
        <taxon>Streptosporangiales</taxon>
        <taxon>Treboniaceae</taxon>
        <taxon>Trebonia</taxon>
    </lineage>
</organism>
<dbReference type="Pfam" id="PF13561">
    <property type="entry name" value="adh_short_C2"/>
    <property type="match status" value="1"/>
</dbReference>
<dbReference type="PANTHER" id="PTHR43639:SF1">
    <property type="entry name" value="SHORT-CHAIN DEHYDROGENASE_REDUCTASE FAMILY PROTEIN"/>
    <property type="match status" value="1"/>
</dbReference>
<evidence type="ECO:0000256" key="1">
    <source>
        <dbReference type="ARBA" id="ARBA00006484"/>
    </source>
</evidence>
<dbReference type="OrthoDB" id="286404at2"/>
<proteinExistence type="inferred from homology"/>
<evidence type="ECO:0000256" key="2">
    <source>
        <dbReference type="ARBA" id="ARBA00023002"/>
    </source>
</evidence>
<dbReference type="EMBL" id="RPFW01000001">
    <property type="protein sequence ID" value="TVZ07442.1"/>
    <property type="molecule type" value="Genomic_DNA"/>
</dbReference>
<dbReference type="SUPFAM" id="SSF51735">
    <property type="entry name" value="NAD(P)-binding Rossmann-fold domains"/>
    <property type="match status" value="1"/>
</dbReference>
<gene>
    <name evidence="3" type="ORF">EAS64_04610</name>
</gene>
<dbReference type="GO" id="GO:0016491">
    <property type="term" value="F:oxidoreductase activity"/>
    <property type="evidence" value="ECO:0007669"/>
    <property type="project" value="UniProtKB-KW"/>
</dbReference>